<sequence>MEEKCVDNAGGITRQGGAQSQRARDGSDVVGGSLSSGWVAGSGPVKKGIYALRPGVEGFFITCDGGRERQASNEAINVIDSFYEELVNGTETTTEQAELSKKPLNKITKFTFSDSSSSDGDDNDEDSKDDHHEDESNVRTKEKEENKPAIATGIDANNENLIKDELGHGKEDDISCEKQAQKNKEKTDDQEVEAVEPPAKKQCIENDALKCRNGLSNKVEKKSVDKLIEAELAELGDRSKVC</sequence>
<feature type="compositionally biased region" description="Basic and acidic residues" evidence="1">
    <location>
        <begin position="161"/>
        <end position="189"/>
    </location>
</feature>
<keyword evidence="3" id="KW-1185">Reference proteome</keyword>
<dbReference type="AlphaFoldDB" id="A0ABD1Q131"/>
<dbReference type="PANTHER" id="PTHR13452:SF10">
    <property type="entry name" value="THUMP DOMAIN-CONTAINING PROTEIN 1"/>
    <property type="match status" value="1"/>
</dbReference>
<reference evidence="3" key="1">
    <citation type="submission" date="2024-07" db="EMBL/GenBank/DDBJ databases">
        <title>Two chromosome-level genome assemblies of Korean endemic species Abeliophyllum distichum and Forsythia ovata (Oleaceae).</title>
        <authorList>
            <person name="Jang H."/>
        </authorList>
    </citation>
    <scope>NUCLEOTIDE SEQUENCE [LARGE SCALE GENOMIC DNA]</scope>
</reference>
<accession>A0ABD1Q131</accession>
<feature type="compositionally biased region" description="Basic and acidic residues" evidence="1">
    <location>
        <begin position="128"/>
        <end position="147"/>
    </location>
</feature>
<comment type="caution">
    <text evidence="2">The sequence shown here is derived from an EMBL/GenBank/DDBJ whole genome shotgun (WGS) entry which is preliminary data.</text>
</comment>
<feature type="region of interest" description="Disordered" evidence="1">
    <location>
        <begin position="1"/>
        <end position="29"/>
    </location>
</feature>
<gene>
    <name evidence="2" type="ORF">Adt_38030</name>
</gene>
<protein>
    <submittedName>
        <fullName evidence="2">THUMP domain-containing protein</fullName>
    </submittedName>
</protein>
<proteinExistence type="predicted"/>
<evidence type="ECO:0000256" key="1">
    <source>
        <dbReference type="SAM" id="MobiDB-lite"/>
    </source>
</evidence>
<name>A0ABD1Q131_9LAMI</name>
<evidence type="ECO:0000313" key="3">
    <source>
        <dbReference type="Proteomes" id="UP001604336"/>
    </source>
</evidence>
<dbReference type="EMBL" id="JBFOLK010000012">
    <property type="protein sequence ID" value="KAL2469894.1"/>
    <property type="molecule type" value="Genomic_DNA"/>
</dbReference>
<dbReference type="Proteomes" id="UP001604336">
    <property type="component" value="Unassembled WGS sequence"/>
</dbReference>
<organism evidence="2 3">
    <name type="scientific">Abeliophyllum distichum</name>
    <dbReference type="NCBI Taxonomy" id="126358"/>
    <lineage>
        <taxon>Eukaryota</taxon>
        <taxon>Viridiplantae</taxon>
        <taxon>Streptophyta</taxon>
        <taxon>Embryophyta</taxon>
        <taxon>Tracheophyta</taxon>
        <taxon>Spermatophyta</taxon>
        <taxon>Magnoliopsida</taxon>
        <taxon>eudicotyledons</taxon>
        <taxon>Gunneridae</taxon>
        <taxon>Pentapetalae</taxon>
        <taxon>asterids</taxon>
        <taxon>lamiids</taxon>
        <taxon>Lamiales</taxon>
        <taxon>Oleaceae</taxon>
        <taxon>Forsythieae</taxon>
        <taxon>Abeliophyllum</taxon>
    </lineage>
</organism>
<dbReference type="InterPro" id="IPR040183">
    <property type="entry name" value="THUMPD1-like"/>
</dbReference>
<feature type="region of interest" description="Disordered" evidence="1">
    <location>
        <begin position="89"/>
        <end position="199"/>
    </location>
</feature>
<evidence type="ECO:0000313" key="2">
    <source>
        <dbReference type="EMBL" id="KAL2469894.1"/>
    </source>
</evidence>
<dbReference type="PANTHER" id="PTHR13452">
    <property type="entry name" value="THUMP DOMAIN CONTAINING PROTEIN 1-RELATED"/>
    <property type="match status" value="1"/>
</dbReference>